<proteinExistence type="predicted"/>
<feature type="compositionally biased region" description="Low complexity" evidence="1">
    <location>
        <begin position="119"/>
        <end position="132"/>
    </location>
</feature>
<accession>A0A5D2M9U0</accession>
<dbReference type="AlphaFoldDB" id="A0A5D2M9U0"/>
<dbReference type="EMBL" id="CM017623">
    <property type="protein sequence ID" value="TYH88072.1"/>
    <property type="molecule type" value="Genomic_DNA"/>
</dbReference>
<name>A0A5D2M9U0_GOSTO</name>
<protein>
    <submittedName>
        <fullName evidence="2">Uncharacterized protein</fullName>
    </submittedName>
</protein>
<feature type="non-terminal residue" evidence="2">
    <location>
        <position position="1"/>
    </location>
</feature>
<evidence type="ECO:0000256" key="1">
    <source>
        <dbReference type="SAM" id="MobiDB-lite"/>
    </source>
</evidence>
<reference evidence="2 3" key="1">
    <citation type="submission" date="2019-07" db="EMBL/GenBank/DDBJ databases">
        <title>WGS assembly of Gossypium tomentosum.</title>
        <authorList>
            <person name="Chen Z.J."/>
            <person name="Sreedasyam A."/>
            <person name="Ando A."/>
            <person name="Song Q."/>
            <person name="De L."/>
            <person name="Hulse-Kemp A."/>
            <person name="Ding M."/>
            <person name="Ye W."/>
            <person name="Kirkbride R."/>
            <person name="Jenkins J."/>
            <person name="Plott C."/>
            <person name="Lovell J."/>
            <person name="Lin Y.-M."/>
            <person name="Vaughn R."/>
            <person name="Liu B."/>
            <person name="Li W."/>
            <person name="Simpson S."/>
            <person name="Scheffler B."/>
            <person name="Saski C."/>
            <person name="Grover C."/>
            <person name="Hu G."/>
            <person name="Conover J."/>
            <person name="Carlson J."/>
            <person name="Shu S."/>
            <person name="Boston L."/>
            <person name="Williams M."/>
            <person name="Peterson D."/>
            <person name="Mcgee K."/>
            <person name="Jones D."/>
            <person name="Wendel J."/>
            <person name="Stelly D."/>
            <person name="Grimwood J."/>
            <person name="Schmutz J."/>
        </authorList>
    </citation>
    <scope>NUCLEOTIDE SEQUENCE [LARGE SCALE GENOMIC DNA]</scope>
    <source>
        <strain evidence="2">7179.01</strain>
    </source>
</reference>
<gene>
    <name evidence="2" type="ORF">ES332_D01G162100v1</name>
</gene>
<evidence type="ECO:0000313" key="2">
    <source>
        <dbReference type="EMBL" id="TYH88072.1"/>
    </source>
</evidence>
<evidence type="ECO:0000313" key="3">
    <source>
        <dbReference type="Proteomes" id="UP000322667"/>
    </source>
</evidence>
<sequence>ATNVTSRCSNLTIGSTEIPNSLLPICPLTTSCSVRQPLPPSTAPSVDVSFRRTLPSLLTPSIGVFSRLISRCHLHWRIDGIHVLQSMFLIWRRSKPSQIRNSRLQGNLSCEQTKKTIKSASSSNTNMQSSKNGRLSPVET</sequence>
<keyword evidence="3" id="KW-1185">Reference proteome</keyword>
<dbReference type="Proteomes" id="UP000322667">
    <property type="component" value="Chromosome D01"/>
</dbReference>
<feature type="region of interest" description="Disordered" evidence="1">
    <location>
        <begin position="97"/>
        <end position="140"/>
    </location>
</feature>
<organism evidence="2 3">
    <name type="scientific">Gossypium tomentosum</name>
    <name type="common">Hawaiian cotton</name>
    <name type="synonym">Gossypium sandvicense</name>
    <dbReference type="NCBI Taxonomy" id="34277"/>
    <lineage>
        <taxon>Eukaryota</taxon>
        <taxon>Viridiplantae</taxon>
        <taxon>Streptophyta</taxon>
        <taxon>Embryophyta</taxon>
        <taxon>Tracheophyta</taxon>
        <taxon>Spermatophyta</taxon>
        <taxon>Magnoliopsida</taxon>
        <taxon>eudicotyledons</taxon>
        <taxon>Gunneridae</taxon>
        <taxon>Pentapetalae</taxon>
        <taxon>rosids</taxon>
        <taxon>malvids</taxon>
        <taxon>Malvales</taxon>
        <taxon>Malvaceae</taxon>
        <taxon>Malvoideae</taxon>
        <taxon>Gossypium</taxon>
    </lineage>
</organism>
<feature type="compositionally biased region" description="Polar residues" evidence="1">
    <location>
        <begin position="97"/>
        <end position="111"/>
    </location>
</feature>